<dbReference type="Proteomes" id="UP000790347">
    <property type="component" value="Unassembled WGS sequence"/>
</dbReference>
<organism evidence="1 2">
    <name type="scientific">Dermatophagoides farinae</name>
    <name type="common">American house dust mite</name>
    <dbReference type="NCBI Taxonomy" id="6954"/>
    <lineage>
        <taxon>Eukaryota</taxon>
        <taxon>Metazoa</taxon>
        <taxon>Ecdysozoa</taxon>
        <taxon>Arthropoda</taxon>
        <taxon>Chelicerata</taxon>
        <taxon>Arachnida</taxon>
        <taxon>Acari</taxon>
        <taxon>Acariformes</taxon>
        <taxon>Sarcoptiformes</taxon>
        <taxon>Astigmata</taxon>
        <taxon>Psoroptidia</taxon>
        <taxon>Analgoidea</taxon>
        <taxon>Pyroglyphidae</taxon>
        <taxon>Dermatophagoidinae</taxon>
        <taxon>Dermatophagoides</taxon>
    </lineage>
</organism>
<proteinExistence type="predicted"/>
<keyword evidence="2" id="KW-1185">Reference proteome</keyword>
<dbReference type="AlphaFoldDB" id="A0A922I9R4"/>
<gene>
    <name evidence="1" type="ORF">DERF_000874</name>
</gene>
<reference evidence="1" key="2">
    <citation type="journal article" date="2022" name="Res Sq">
        <title>Comparative Genomics Reveals Insights into the Divergent Evolution of Astigmatic Mites and Household Pest Adaptations.</title>
        <authorList>
            <person name="Xiong Q."/>
            <person name="Wan A.T.-Y."/>
            <person name="Liu X.-Y."/>
            <person name="Fung C.S.-H."/>
            <person name="Xiao X."/>
            <person name="Malainual N."/>
            <person name="Hou J."/>
            <person name="Wang L."/>
            <person name="Wang M."/>
            <person name="Yang K."/>
            <person name="Cui Y."/>
            <person name="Leung E."/>
            <person name="Nong W."/>
            <person name="Shin S.-K."/>
            <person name="Au S."/>
            <person name="Jeong K.Y."/>
            <person name="Chew F.T."/>
            <person name="Hui J."/>
            <person name="Leung T.F."/>
            <person name="Tungtrongchitr A."/>
            <person name="Zhong N."/>
            <person name="Liu Z."/>
            <person name="Tsui S."/>
        </authorList>
    </citation>
    <scope>NUCLEOTIDE SEQUENCE</scope>
    <source>
        <strain evidence="1">Derf</strain>
        <tissue evidence="1">Whole organism</tissue>
    </source>
</reference>
<accession>A0A922I9R4</accession>
<comment type="caution">
    <text evidence="1">The sequence shown here is derived from an EMBL/GenBank/DDBJ whole genome shotgun (WGS) entry which is preliminary data.</text>
</comment>
<evidence type="ECO:0000313" key="1">
    <source>
        <dbReference type="EMBL" id="KAH9526813.1"/>
    </source>
</evidence>
<reference evidence="1" key="1">
    <citation type="submission" date="2013-05" db="EMBL/GenBank/DDBJ databases">
        <authorList>
            <person name="Yim A.K.Y."/>
            <person name="Chan T.F."/>
            <person name="Ji K.M."/>
            <person name="Liu X.Y."/>
            <person name="Zhou J.W."/>
            <person name="Li R.Q."/>
            <person name="Yang K.Y."/>
            <person name="Li J."/>
            <person name="Li M."/>
            <person name="Law P.T.W."/>
            <person name="Wu Y.L."/>
            <person name="Cai Z.L."/>
            <person name="Qin H."/>
            <person name="Bao Y."/>
            <person name="Leung R.K.K."/>
            <person name="Ng P.K.S."/>
            <person name="Zou J."/>
            <person name="Zhong X.J."/>
            <person name="Ran P.X."/>
            <person name="Zhong N.S."/>
            <person name="Liu Z.G."/>
            <person name="Tsui S.K.W."/>
        </authorList>
    </citation>
    <scope>NUCLEOTIDE SEQUENCE</scope>
    <source>
        <strain evidence="1">Derf</strain>
        <tissue evidence="1">Whole organism</tissue>
    </source>
</reference>
<sequence length="68" mass="7899">MMLLCSVFGIQLVTFLFDHLGCVLCCVIIIYNNEIEIEIELLLDVFNTEVLIKNKMIPEKQKEDISHK</sequence>
<protein>
    <submittedName>
        <fullName evidence="1">Uncharacterized protein</fullName>
    </submittedName>
</protein>
<evidence type="ECO:0000313" key="2">
    <source>
        <dbReference type="Proteomes" id="UP000790347"/>
    </source>
</evidence>
<dbReference type="EMBL" id="ASGP02000001">
    <property type="protein sequence ID" value="KAH9526813.1"/>
    <property type="molecule type" value="Genomic_DNA"/>
</dbReference>
<name>A0A922I9R4_DERFA</name>